<feature type="region of interest" description="Disordered" evidence="1">
    <location>
        <begin position="90"/>
        <end position="125"/>
    </location>
</feature>
<evidence type="ECO:0000256" key="2">
    <source>
        <dbReference type="SAM" id="SignalP"/>
    </source>
</evidence>
<evidence type="ECO:0000313" key="4">
    <source>
        <dbReference type="Proteomes" id="UP000234474"/>
    </source>
</evidence>
<keyword evidence="4" id="KW-1185">Reference proteome</keyword>
<evidence type="ECO:0000256" key="1">
    <source>
        <dbReference type="SAM" id="MobiDB-lite"/>
    </source>
</evidence>
<gene>
    <name evidence="3" type="ORF">P174DRAFT_426807</name>
</gene>
<feature type="compositionally biased region" description="Low complexity" evidence="1">
    <location>
        <begin position="90"/>
        <end position="111"/>
    </location>
</feature>
<dbReference type="OMA" id="LAFPHRW"/>
<protein>
    <recommendedName>
        <fullName evidence="5">FAS1 domain-containing protein</fullName>
    </recommendedName>
</protein>
<accession>A0A2I1CLM1</accession>
<dbReference type="GeneID" id="36532725"/>
<feature type="chain" id="PRO_5014196169" description="FAS1 domain-containing protein" evidence="2">
    <location>
        <begin position="19"/>
        <end position="138"/>
    </location>
</feature>
<evidence type="ECO:0008006" key="5">
    <source>
        <dbReference type="Google" id="ProtNLM"/>
    </source>
</evidence>
<dbReference type="VEuPathDB" id="FungiDB:P174DRAFT_426807"/>
<keyword evidence="2" id="KW-0732">Signal</keyword>
<dbReference type="RefSeq" id="XP_024687116.1">
    <property type="nucleotide sequence ID" value="XM_024825400.1"/>
</dbReference>
<organism evidence="3 4">
    <name type="scientific">Aspergillus novofumigatus (strain IBT 16806)</name>
    <dbReference type="NCBI Taxonomy" id="1392255"/>
    <lineage>
        <taxon>Eukaryota</taxon>
        <taxon>Fungi</taxon>
        <taxon>Dikarya</taxon>
        <taxon>Ascomycota</taxon>
        <taxon>Pezizomycotina</taxon>
        <taxon>Eurotiomycetes</taxon>
        <taxon>Eurotiomycetidae</taxon>
        <taxon>Eurotiales</taxon>
        <taxon>Aspergillaceae</taxon>
        <taxon>Aspergillus</taxon>
        <taxon>Aspergillus subgen. Fumigati</taxon>
    </lineage>
</organism>
<dbReference type="Proteomes" id="UP000234474">
    <property type="component" value="Unassembled WGS sequence"/>
</dbReference>
<evidence type="ECO:0000313" key="3">
    <source>
        <dbReference type="EMBL" id="PKX98521.1"/>
    </source>
</evidence>
<name>A0A2I1CLM1_ASPN1</name>
<reference evidence="4" key="1">
    <citation type="journal article" date="2018" name="Proc. Natl. Acad. Sci. U.S.A.">
        <title>Linking secondary metabolites to gene clusters through genome sequencing of six diverse Aspergillus species.</title>
        <authorList>
            <person name="Kaerboelling I."/>
            <person name="Vesth T.C."/>
            <person name="Frisvad J.C."/>
            <person name="Nybo J.L."/>
            <person name="Theobald S."/>
            <person name="Kuo A."/>
            <person name="Bowyer P."/>
            <person name="Matsuda Y."/>
            <person name="Mondo S."/>
            <person name="Lyhne E.K."/>
            <person name="Kogle M.E."/>
            <person name="Clum A."/>
            <person name="Lipzen A."/>
            <person name="Salamov A."/>
            <person name="Ngan C.Y."/>
            <person name="Daum C."/>
            <person name="Chiniquy J."/>
            <person name="Barry K."/>
            <person name="LaButti K."/>
            <person name="Haridas S."/>
            <person name="Simmons B.A."/>
            <person name="Magnuson J.K."/>
            <person name="Mortensen U.H."/>
            <person name="Larsen T.O."/>
            <person name="Grigoriev I.V."/>
            <person name="Baker S.E."/>
            <person name="Andersen M.R."/>
        </authorList>
    </citation>
    <scope>NUCLEOTIDE SEQUENCE [LARGE SCALE GENOMIC DNA]</scope>
    <source>
        <strain evidence="4">IBT 16806</strain>
    </source>
</reference>
<dbReference type="AlphaFoldDB" id="A0A2I1CLM1"/>
<sequence length="138" mass="14520">MKGVITILTTALTTTALAFPHRWVRDYNSTNTDTIRMPAPILVPTATTKLLPPDTTLVPTLGTKLFPPSVSAATAQLDSTNKVLVTLTPAPSASASSNSNSNSNSNPTAASKSDPENKDKEKVHIIGSLMDSLGVSRF</sequence>
<feature type="signal peptide" evidence="2">
    <location>
        <begin position="1"/>
        <end position="18"/>
    </location>
</feature>
<proteinExistence type="predicted"/>
<dbReference type="EMBL" id="MSZS01000001">
    <property type="protein sequence ID" value="PKX98521.1"/>
    <property type="molecule type" value="Genomic_DNA"/>
</dbReference>
<comment type="caution">
    <text evidence="3">The sequence shown here is derived from an EMBL/GenBank/DDBJ whole genome shotgun (WGS) entry which is preliminary data.</text>
</comment>
<feature type="compositionally biased region" description="Basic and acidic residues" evidence="1">
    <location>
        <begin position="113"/>
        <end position="124"/>
    </location>
</feature>